<name>M1USC5_CYAM1</name>
<dbReference type="GeneID" id="16994231"/>
<gene>
    <name evidence="1" type="ORF">CYME_CMK225C</name>
</gene>
<accession>M1USC5</accession>
<dbReference type="Proteomes" id="UP000007014">
    <property type="component" value="Chromosome 11"/>
</dbReference>
<dbReference type="RefSeq" id="XP_005536617.1">
    <property type="nucleotide sequence ID" value="XM_005536560.1"/>
</dbReference>
<dbReference type="EMBL" id="AP006493">
    <property type="protein sequence ID" value="BAM80581.1"/>
    <property type="molecule type" value="Genomic_DNA"/>
</dbReference>
<evidence type="ECO:0000313" key="2">
    <source>
        <dbReference type="Proteomes" id="UP000007014"/>
    </source>
</evidence>
<dbReference type="AlphaFoldDB" id="M1USC5"/>
<dbReference type="KEGG" id="cme:CYME_CMK225C"/>
<protein>
    <submittedName>
        <fullName evidence="1">Uncharacterized protein</fullName>
    </submittedName>
</protein>
<sequence>MPAFATRQQSSHNDSQFTTGTRCKAMRYPAVIVDTVRGMVYGKVAVTRCCINAGTIKVMEHVRSRLEAQFNVRRDDYRQDKVCLMERTGSSETYRTARILEEADTSVNLEVGQDMRIATIEHEIGDFPRHGIALLRKTISFNWRCPAYIPKSQPYSAQARELCSLHDNEFDIFDDADDAASIPLHETARGLKRSAAAAAAMRGIFPGAMLGAANFVPVSSSNSAPCRIPSQTSSSSV</sequence>
<reference evidence="1 2" key="1">
    <citation type="journal article" date="2004" name="Nature">
        <title>Genome sequence of the ultrasmall unicellular red alga Cyanidioschyzon merolae 10D.</title>
        <authorList>
            <person name="Matsuzaki M."/>
            <person name="Misumi O."/>
            <person name="Shin-i T."/>
            <person name="Maruyama S."/>
            <person name="Takahara M."/>
            <person name="Miyagishima S."/>
            <person name="Mori T."/>
            <person name="Nishida K."/>
            <person name="Yagisawa F."/>
            <person name="Nishida K."/>
            <person name="Yoshida Y."/>
            <person name="Nishimura Y."/>
            <person name="Nakao S."/>
            <person name="Kobayashi T."/>
            <person name="Momoyama Y."/>
            <person name="Higashiyama T."/>
            <person name="Minoda A."/>
            <person name="Sano M."/>
            <person name="Nomoto H."/>
            <person name="Oishi K."/>
            <person name="Hayashi H."/>
            <person name="Ohta F."/>
            <person name="Nishizaka S."/>
            <person name="Haga S."/>
            <person name="Miura S."/>
            <person name="Morishita T."/>
            <person name="Kabeya Y."/>
            <person name="Terasawa K."/>
            <person name="Suzuki Y."/>
            <person name="Ishii Y."/>
            <person name="Asakawa S."/>
            <person name="Takano H."/>
            <person name="Ohta N."/>
            <person name="Kuroiwa H."/>
            <person name="Tanaka K."/>
            <person name="Shimizu N."/>
            <person name="Sugano S."/>
            <person name="Sato N."/>
            <person name="Nozaki H."/>
            <person name="Ogasawara N."/>
            <person name="Kohara Y."/>
            <person name="Kuroiwa T."/>
        </authorList>
    </citation>
    <scope>NUCLEOTIDE SEQUENCE [LARGE SCALE GENOMIC DNA]</scope>
    <source>
        <strain evidence="1 2">10D</strain>
    </source>
</reference>
<keyword evidence="2" id="KW-1185">Reference proteome</keyword>
<reference evidence="1 2" key="2">
    <citation type="journal article" date="2007" name="BMC Biol.">
        <title>A 100%-complete sequence reveals unusually simple genomic features in the hot-spring red alga Cyanidioschyzon merolae.</title>
        <authorList>
            <person name="Nozaki H."/>
            <person name="Takano H."/>
            <person name="Misumi O."/>
            <person name="Terasawa K."/>
            <person name="Matsuzaki M."/>
            <person name="Maruyama S."/>
            <person name="Nishida K."/>
            <person name="Yagisawa F."/>
            <person name="Yoshida Y."/>
            <person name="Fujiwara T."/>
            <person name="Takio S."/>
            <person name="Tamura K."/>
            <person name="Chung S.J."/>
            <person name="Nakamura S."/>
            <person name="Kuroiwa H."/>
            <person name="Tanaka K."/>
            <person name="Sato N."/>
            <person name="Kuroiwa T."/>
        </authorList>
    </citation>
    <scope>NUCLEOTIDE SEQUENCE [LARGE SCALE GENOMIC DNA]</scope>
    <source>
        <strain evidence="1 2">10D</strain>
    </source>
</reference>
<evidence type="ECO:0000313" key="1">
    <source>
        <dbReference type="EMBL" id="BAM80581.1"/>
    </source>
</evidence>
<organism evidence="1 2">
    <name type="scientific">Cyanidioschyzon merolae (strain NIES-3377 / 10D)</name>
    <name type="common">Unicellular red alga</name>
    <dbReference type="NCBI Taxonomy" id="280699"/>
    <lineage>
        <taxon>Eukaryota</taxon>
        <taxon>Rhodophyta</taxon>
        <taxon>Bangiophyceae</taxon>
        <taxon>Cyanidiales</taxon>
        <taxon>Cyanidiaceae</taxon>
        <taxon>Cyanidioschyzon</taxon>
    </lineage>
</organism>
<proteinExistence type="predicted"/>